<evidence type="ECO:0000259" key="1">
    <source>
        <dbReference type="PROSITE" id="PS50943"/>
    </source>
</evidence>
<accession>A0A3A9YTV2</accession>
<feature type="domain" description="HTH cro/C1-type" evidence="1">
    <location>
        <begin position="19"/>
        <end position="73"/>
    </location>
</feature>
<organism evidence="2 3">
    <name type="scientific">Streptomyces hoynatensis</name>
    <dbReference type="NCBI Taxonomy" id="1141874"/>
    <lineage>
        <taxon>Bacteria</taxon>
        <taxon>Bacillati</taxon>
        <taxon>Actinomycetota</taxon>
        <taxon>Actinomycetes</taxon>
        <taxon>Kitasatosporales</taxon>
        <taxon>Streptomycetaceae</taxon>
        <taxon>Streptomyces</taxon>
    </lineage>
</organism>
<dbReference type="OrthoDB" id="4273809at2"/>
<dbReference type="AlphaFoldDB" id="A0A3A9YTV2"/>
<keyword evidence="3" id="KW-1185">Reference proteome</keyword>
<dbReference type="Proteomes" id="UP000272474">
    <property type="component" value="Unassembled WGS sequence"/>
</dbReference>
<evidence type="ECO:0000313" key="3">
    <source>
        <dbReference type="Proteomes" id="UP000272474"/>
    </source>
</evidence>
<reference evidence="2 3" key="1">
    <citation type="journal article" date="2014" name="Int. J. Syst. Evol. Microbiol.">
        <title>Streptomyces hoynatensis sp. nov., isolated from deep marine sediment.</title>
        <authorList>
            <person name="Veyisoglu A."/>
            <person name="Sahin N."/>
        </authorList>
    </citation>
    <scope>NUCLEOTIDE SEQUENCE [LARGE SCALE GENOMIC DNA]</scope>
    <source>
        <strain evidence="2 3">KCTC 29097</strain>
    </source>
</reference>
<dbReference type="RefSeq" id="WP_120682148.1">
    <property type="nucleotide sequence ID" value="NZ_RBAL01000013.1"/>
</dbReference>
<dbReference type="InterPro" id="IPR043917">
    <property type="entry name" value="DUF5753"/>
</dbReference>
<dbReference type="SUPFAM" id="SSF47413">
    <property type="entry name" value="lambda repressor-like DNA-binding domains"/>
    <property type="match status" value="1"/>
</dbReference>
<dbReference type="Gene3D" id="1.10.260.40">
    <property type="entry name" value="lambda repressor-like DNA-binding domains"/>
    <property type="match status" value="1"/>
</dbReference>
<dbReference type="InterPro" id="IPR001387">
    <property type="entry name" value="Cro/C1-type_HTH"/>
</dbReference>
<dbReference type="InterPro" id="IPR010982">
    <property type="entry name" value="Lambda_DNA-bd_dom_sf"/>
</dbReference>
<dbReference type="Pfam" id="PF13560">
    <property type="entry name" value="HTH_31"/>
    <property type="match status" value="1"/>
</dbReference>
<dbReference type="GO" id="GO:0003677">
    <property type="term" value="F:DNA binding"/>
    <property type="evidence" value="ECO:0007669"/>
    <property type="project" value="InterPro"/>
</dbReference>
<dbReference type="PROSITE" id="PS50943">
    <property type="entry name" value="HTH_CROC1"/>
    <property type="match status" value="1"/>
</dbReference>
<evidence type="ECO:0000313" key="2">
    <source>
        <dbReference type="EMBL" id="RKN39502.1"/>
    </source>
</evidence>
<sequence length="278" mass="30735">MELANESHTTPEVRLGRHIRALRTQRGLSLRGLSEKVTGYSYSYLGRVELGKQRASDALVEALDDYFGTGGVLADIHGLSHDFHVATYSRDFIRREKDAIRIQVFTSSLIPGLLQTSGYAHAAFLAGMPRIPAQGVGALVATRIDRQGIFEREDPPYYWAIMDEAALRRPTTDKQVMSDQLAHTLRIAERPYVTVQVVPFAAGLHTMLGGSLTLLTMKDGGTVGLVESFDGADTVEEPRRLADLAQRFDLVQSHALSEKESLGLIRECLKEYGSDIDF</sequence>
<protein>
    <submittedName>
        <fullName evidence="2">XRE family transcriptional regulator</fullName>
    </submittedName>
</protein>
<dbReference type="Pfam" id="PF19054">
    <property type="entry name" value="DUF5753"/>
    <property type="match status" value="1"/>
</dbReference>
<dbReference type="SMART" id="SM00530">
    <property type="entry name" value="HTH_XRE"/>
    <property type="match status" value="1"/>
</dbReference>
<dbReference type="EMBL" id="RBAL01000013">
    <property type="protein sequence ID" value="RKN39502.1"/>
    <property type="molecule type" value="Genomic_DNA"/>
</dbReference>
<dbReference type="CDD" id="cd00093">
    <property type="entry name" value="HTH_XRE"/>
    <property type="match status" value="1"/>
</dbReference>
<comment type="caution">
    <text evidence="2">The sequence shown here is derived from an EMBL/GenBank/DDBJ whole genome shotgun (WGS) entry which is preliminary data.</text>
</comment>
<gene>
    <name evidence="2" type="ORF">D7294_21160</name>
</gene>
<proteinExistence type="predicted"/>
<name>A0A3A9YTV2_9ACTN</name>